<accession>A0A081BBH6</accession>
<reference evidence="2 3" key="1">
    <citation type="submission" date="2014-07" db="EMBL/GenBank/DDBJ databases">
        <title>Tepidicaulis marinum gen. nov., sp. nov., a novel marine bacterium denitrifying nitrate to nitrous oxide strictly under microaerobic conditions.</title>
        <authorList>
            <person name="Takeuchi M."/>
            <person name="Yamagishi T."/>
            <person name="Kamagata Y."/>
            <person name="Oshima K."/>
            <person name="Hattori M."/>
            <person name="Katayama T."/>
            <person name="Hanada S."/>
            <person name="Tamaki H."/>
            <person name="Marumo K."/>
            <person name="Maeda H."/>
            <person name="Nedachi M."/>
            <person name="Iwasaki W."/>
            <person name="Suwa Y."/>
            <person name="Sakata S."/>
        </authorList>
    </citation>
    <scope>NUCLEOTIDE SEQUENCE [LARGE SCALE GENOMIC DNA]</scope>
    <source>
        <strain evidence="2 3">MA2</strain>
    </source>
</reference>
<dbReference type="SUPFAM" id="SSF51419">
    <property type="entry name" value="PLP-binding barrel"/>
    <property type="match status" value="1"/>
</dbReference>
<evidence type="ECO:0000259" key="1">
    <source>
        <dbReference type="Pfam" id="PF01168"/>
    </source>
</evidence>
<dbReference type="STRING" id="1333998.M2A_1893"/>
<dbReference type="GO" id="GO:0008721">
    <property type="term" value="F:D-serine ammonia-lyase activity"/>
    <property type="evidence" value="ECO:0007669"/>
    <property type="project" value="TreeGrafter"/>
</dbReference>
<dbReference type="RefSeq" id="WP_156101719.1">
    <property type="nucleotide sequence ID" value="NZ_BBIO01000009.1"/>
</dbReference>
<dbReference type="InterPro" id="IPR001608">
    <property type="entry name" value="Ala_racemase_N"/>
</dbReference>
<dbReference type="Proteomes" id="UP000028702">
    <property type="component" value="Unassembled WGS sequence"/>
</dbReference>
<keyword evidence="3" id="KW-1185">Reference proteome</keyword>
<dbReference type="PANTHER" id="PTHR28004:SF2">
    <property type="entry name" value="D-SERINE DEHYDRATASE"/>
    <property type="match status" value="1"/>
</dbReference>
<sequence>MADFKKQLASIDRRLLIGGGAALGLTAGFFGLRPSNNGAEATPYFNAMTGALKREKLERPTLVIDRAALDRNIDLLKADLSPGMGYRIVAKSLPALGLVKRIMERAGTDKLMVFHQPFLNYVAANVPGANVLLGKPMPVAAAARFYDHAAPGSFDPARQVEWLIDTPQRLAQYADLAKALGVAMRVNIEIDVGLHRGGVRDKATLKTMLEAIDAAPGLSFSGFMGYDPHLASVPGLLGWQESAIENSKAVYRGFVETARAHYGEAWNRDALTLNTAGSPTYRFHTESKIANEVAVGSALVKPTDFDIPTLEGHEPAAFISTPVLKTAERTEIPGLEFLYGLTSAWDRNSAKTAFIYGGKWLAKPVAPQGLQLNSLFGRSTNQEMLNHSDHISLKPGDHVTFRPTQSEFVFLQFGDIAVYDPAEERIVESWPVFQQGA</sequence>
<protein>
    <submittedName>
        <fullName evidence="2">Conserved protein</fullName>
    </submittedName>
</protein>
<name>A0A081BBH6_9HYPH</name>
<organism evidence="2 3">
    <name type="scientific">Tepidicaulis marinus</name>
    <dbReference type="NCBI Taxonomy" id="1333998"/>
    <lineage>
        <taxon>Bacteria</taxon>
        <taxon>Pseudomonadati</taxon>
        <taxon>Pseudomonadota</taxon>
        <taxon>Alphaproteobacteria</taxon>
        <taxon>Hyphomicrobiales</taxon>
        <taxon>Parvibaculaceae</taxon>
        <taxon>Tepidicaulis</taxon>
    </lineage>
</organism>
<evidence type="ECO:0000313" key="3">
    <source>
        <dbReference type="Proteomes" id="UP000028702"/>
    </source>
</evidence>
<feature type="domain" description="Alanine racemase N-terminal" evidence="1">
    <location>
        <begin position="64"/>
        <end position="300"/>
    </location>
</feature>
<gene>
    <name evidence="2" type="ORF">M2A_1893</name>
</gene>
<dbReference type="InterPro" id="IPR006311">
    <property type="entry name" value="TAT_signal"/>
</dbReference>
<dbReference type="InterPro" id="IPR029066">
    <property type="entry name" value="PLP-binding_barrel"/>
</dbReference>
<dbReference type="CDD" id="cd06814">
    <property type="entry name" value="PLPDE_III_DSD_D-TA_like_3"/>
    <property type="match status" value="1"/>
</dbReference>
<evidence type="ECO:0000313" key="2">
    <source>
        <dbReference type="EMBL" id="GAK45394.1"/>
    </source>
</evidence>
<dbReference type="EMBL" id="BBIO01000009">
    <property type="protein sequence ID" value="GAK45394.1"/>
    <property type="molecule type" value="Genomic_DNA"/>
</dbReference>
<dbReference type="AlphaFoldDB" id="A0A081BBH6"/>
<dbReference type="Gene3D" id="3.20.20.10">
    <property type="entry name" value="Alanine racemase"/>
    <property type="match status" value="1"/>
</dbReference>
<dbReference type="eggNOG" id="COG3616">
    <property type="taxonomic scope" value="Bacteria"/>
</dbReference>
<dbReference type="GO" id="GO:0036088">
    <property type="term" value="P:D-serine catabolic process"/>
    <property type="evidence" value="ECO:0007669"/>
    <property type="project" value="TreeGrafter"/>
</dbReference>
<dbReference type="PANTHER" id="PTHR28004">
    <property type="entry name" value="ZGC:162816-RELATED"/>
    <property type="match status" value="1"/>
</dbReference>
<dbReference type="Pfam" id="PF01168">
    <property type="entry name" value="Ala_racemase_N"/>
    <property type="match status" value="1"/>
</dbReference>
<dbReference type="InterPro" id="IPR051466">
    <property type="entry name" value="D-amino_acid_metab_enzyme"/>
</dbReference>
<proteinExistence type="predicted"/>
<dbReference type="PROSITE" id="PS51318">
    <property type="entry name" value="TAT"/>
    <property type="match status" value="1"/>
</dbReference>
<comment type="caution">
    <text evidence="2">The sequence shown here is derived from an EMBL/GenBank/DDBJ whole genome shotgun (WGS) entry which is preliminary data.</text>
</comment>